<comment type="caution">
    <text evidence="1">The sequence shown here is derived from an EMBL/GenBank/DDBJ whole genome shotgun (WGS) entry which is preliminary data.</text>
</comment>
<accession>A0A176YVN3</accession>
<dbReference type="AlphaFoldDB" id="A0A176YVN3"/>
<keyword evidence="2" id="KW-1185">Reference proteome</keyword>
<evidence type="ECO:0000313" key="1">
    <source>
        <dbReference type="EMBL" id="OAF11770.1"/>
    </source>
</evidence>
<proteinExistence type="predicted"/>
<evidence type="ECO:0000313" key="2">
    <source>
        <dbReference type="Proteomes" id="UP000076959"/>
    </source>
</evidence>
<reference evidence="1 2" key="1">
    <citation type="submission" date="2016-03" db="EMBL/GenBank/DDBJ databases">
        <title>Draft Genome Sequence of the Strain BR 10245 (Bradyrhizobium sp.) isolated from nodules of Centrolobium paraense.</title>
        <authorList>
            <person name="Simoes-Araujo J.L.Sr."/>
            <person name="Barauna A.C."/>
            <person name="Silva K."/>
            <person name="Zilli J.E."/>
        </authorList>
    </citation>
    <scope>NUCLEOTIDE SEQUENCE [LARGE SCALE GENOMIC DNA]</scope>
    <source>
        <strain evidence="1 2">BR 10245</strain>
    </source>
</reference>
<name>A0A176YVN3_9BRAD</name>
<sequence length="179" mass="21253">MSRFDELTKLFDPWRNQWVDQSREHQLLAPRIAKRFQEYLGCPEFFNEGHPSGGKQRYVSATRAIWNEQKRFFSLEAHDEAFPELDYHEDGFLYFGLRVFLEHAPNTYPKQPFWFLLRCKFDGSRFVVTVQRSKQDFDVGFAPLKLEELCGHLFDLLKDELSKNPMVNDRSHGNRIGFV</sequence>
<protein>
    <submittedName>
        <fullName evidence="1">Uncharacterized protein</fullName>
    </submittedName>
</protein>
<dbReference type="EMBL" id="LUUB01000045">
    <property type="protein sequence ID" value="OAF11770.1"/>
    <property type="molecule type" value="Genomic_DNA"/>
</dbReference>
<dbReference type="Proteomes" id="UP000076959">
    <property type="component" value="Unassembled WGS sequence"/>
</dbReference>
<organism evidence="1 2">
    <name type="scientific">Bradyrhizobium centrolobii</name>
    <dbReference type="NCBI Taxonomy" id="1505087"/>
    <lineage>
        <taxon>Bacteria</taxon>
        <taxon>Pseudomonadati</taxon>
        <taxon>Pseudomonadota</taxon>
        <taxon>Alphaproteobacteria</taxon>
        <taxon>Hyphomicrobiales</taxon>
        <taxon>Nitrobacteraceae</taxon>
        <taxon>Bradyrhizobium</taxon>
    </lineage>
</organism>
<dbReference type="RefSeq" id="WP_063699191.1">
    <property type="nucleotide sequence ID" value="NZ_LUUB01000045.1"/>
</dbReference>
<dbReference type="OrthoDB" id="7801562at2"/>
<dbReference type="STRING" id="1505087.AYJ54_07880"/>
<gene>
    <name evidence="1" type="ORF">AYJ54_07880</name>
</gene>